<gene>
    <name evidence="2" type="ORF">PINE0816_LOCUS14262</name>
</gene>
<dbReference type="Gene3D" id="2.40.480.10">
    <property type="entry name" value="Allene oxide cyclase-like"/>
    <property type="match status" value="1"/>
</dbReference>
<keyword evidence="1" id="KW-0732">Signal</keyword>
<proteinExistence type="predicted"/>
<reference evidence="2" key="1">
    <citation type="submission" date="2021-01" db="EMBL/GenBank/DDBJ databases">
        <authorList>
            <person name="Corre E."/>
            <person name="Pelletier E."/>
            <person name="Niang G."/>
            <person name="Scheremetjew M."/>
            <person name="Finn R."/>
            <person name="Kale V."/>
            <person name="Holt S."/>
            <person name="Cochrane G."/>
            <person name="Meng A."/>
            <person name="Brown T."/>
            <person name="Cohen L."/>
        </authorList>
    </citation>
    <scope>NUCLEOTIDE SEQUENCE</scope>
    <source>
        <strain evidence="2">CCAP1064/1</strain>
    </source>
</reference>
<protein>
    <recommendedName>
        <fullName evidence="3">Jacalin-type lectin domain-containing protein</fullName>
    </recommendedName>
</protein>
<evidence type="ECO:0008006" key="3">
    <source>
        <dbReference type="Google" id="ProtNLM"/>
    </source>
</evidence>
<evidence type="ECO:0000256" key="1">
    <source>
        <dbReference type="SAM" id="SignalP"/>
    </source>
</evidence>
<accession>A0A7S0GHM2</accession>
<evidence type="ECO:0000313" key="2">
    <source>
        <dbReference type="EMBL" id="CAD8418127.1"/>
    </source>
</evidence>
<organism evidence="2">
    <name type="scientific">Proboscia inermis</name>
    <dbReference type="NCBI Taxonomy" id="420281"/>
    <lineage>
        <taxon>Eukaryota</taxon>
        <taxon>Sar</taxon>
        <taxon>Stramenopiles</taxon>
        <taxon>Ochrophyta</taxon>
        <taxon>Bacillariophyta</taxon>
        <taxon>Coscinodiscophyceae</taxon>
        <taxon>Rhizosoleniophycidae</taxon>
        <taxon>Rhizosoleniales</taxon>
        <taxon>Rhizosoleniaceae</taxon>
        <taxon>Proboscia</taxon>
    </lineage>
</organism>
<sequence length="194" mass="21954">MIILSVLLLHFVRNTQAFGCISCFDEDSTGPGNGNGERSLPGPGDRIELELIDFNIDNLECNQFSHMGDRATLTTTNIWNLNDFRDNQYFGARIASLSGFCVCIDYIDEVLDCQKTVRINNEVLGSGAITMRGPMSLRKSKWYLGIVGTTGDFENLKGDVEVTDFTDVNRRERSLQLYRGDEENLSFHQYITFR</sequence>
<dbReference type="AlphaFoldDB" id="A0A7S0GHM2"/>
<name>A0A7S0GHM2_9STRA</name>
<feature type="signal peptide" evidence="1">
    <location>
        <begin position="1"/>
        <end position="17"/>
    </location>
</feature>
<feature type="chain" id="PRO_5030773530" description="Jacalin-type lectin domain-containing protein" evidence="1">
    <location>
        <begin position="18"/>
        <end position="194"/>
    </location>
</feature>
<dbReference type="InterPro" id="IPR044859">
    <property type="entry name" value="Allene_oxi_cyc_Dirigent"/>
</dbReference>
<dbReference type="EMBL" id="HBEL01030553">
    <property type="protein sequence ID" value="CAD8418127.1"/>
    <property type="molecule type" value="Transcribed_RNA"/>
</dbReference>